<comment type="caution">
    <text evidence="2">The sequence shown here is derived from an EMBL/GenBank/DDBJ whole genome shotgun (WGS) entry which is preliminary data.</text>
</comment>
<keyword evidence="1" id="KW-1133">Transmembrane helix</keyword>
<evidence type="ECO:0000313" key="3">
    <source>
        <dbReference type="Proteomes" id="UP001500967"/>
    </source>
</evidence>
<accession>A0ABP3EIL7</accession>
<dbReference type="EMBL" id="BAAAGX010000023">
    <property type="protein sequence ID" value="GAA0264455.1"/>
    <property type="molecule type" value="Genomic_DNA"/>
</dbReference>
<name>A0ABP3EIL7_9ACTN</name>
<gene>
    <name evidence="2" type="ORF">GCM10009539_58510</name>
</gene>
<reference evidence="3" key="1">
    <citation type="journal article" date="2019" name="Int. J. Syst. Evol. Microbiol.">
        <title>The Global Catalogue of Microorganisms (GCM) 10K type strain sequencing project: providing services to taxonomists for standard genome sequencing and annotation.</title>
        <authorList>
            <consortium name="The Broad Institute Genomics Platform"/>
            <consortium name="The Broad Institute Genome Sequencing Center for Infectious Disease"/>
            <person name="Wu L."/>
            <person name="Ma J."/>
        </authorList>
    </citation>
    <scope>NUCLEOTIDE SEQUENCE [LARGE SCALE GENOMIC DNA]</scope>
    <source>
        <strain evidence="3">JCM 10425</strain>
    </source>
</reference>
<dbReference type="RefSeq" id="WP_344652124.1">
    <property type="nucleotide sequence ID" value="NZ_BAAAGX010000023.1"/>
</dbReference>
<dbReference type="Proteomes" id="UP001500967">
    <property type="component" value="Unassembled WGS sequence"/>
</dbReference>
<feature type="transmembrane region" description="Helical" evidence="1">
    <location>
        <begin position="96"/>
        <end position="116"/>
    </location>
</feature>
<keyword evidence="1" id="KW-0472">Membrane</keyword>
<protein>
    <recommendedName>
        <fullName evidence="4">Integral membrane protein</fullName>
    </recommendedName>
</protein>
<evidence type="ECO:0008006" key="4">
    <source>
        <dbReference type="Google" id="ProtNLM"/>
    </source>
</evidence>
<feature type="transmembrane region" description="Helical" evidence="1">
    <location>
        <begin position="71"/>
        <end position="90"/>
    </location>
</feature>
<sequence length="140" mass="15266">MKTTLWLFRLSLTVHAVCVLAQPILAGLYLDGSYDALGVHSLNGSILPATGMVVGAAGLAFWIAGGAGWPLLAYGVLWLAEGFQIGMGYARVLAVHLPLGVTIVALTIWLTVWSWLPRASRRRRRRRESPRSALDRVEQS</sequence>
<proteinExistence type="predicted"/>
<organism evidence="2 3">
    <name type="scientific">Cryptosporangium japonicum</name>
    <dbReference type="NCBI Taxonomy" id="80872"/>
    <lineage>
        <taxon>Bacteria</taxon>
        <taxon>Bacillati</taxon>
        <taxon>Actinomycetota</taxon>
        <taxon>Actinomycetes</taxon>
        <taxon>Cryptosporangiales</taxon>
        <taxon>Cryptosporangiaceae</taxon>
        <taxon>Cryptosporangium</taxon>
    </lineage>
</organism>
<evidence type="ECO:0000256" key="1">
    <source>
        <dbReference type="SAM" id="Phobius"/>
    </source>
</evidence>
<keyword evidence="3" id="KW-1185">Reference proteome</keyword>
<evidence type="ECO:0000313" key="2">
    <source>
        <dbReference type="EMBL" id="GAA0264455.1"/>
    </source>
</evidence>
<feature type="transmembrane region" description="Helical" evidence="1">
    <location>
        <begin position="45"/>
        <end position="64"/>
    </location>
</feature>
<keyword evidence="1" id="KW-0812">Transmembrane</keyword>